<keyword evidence="5" id="KW-1185">Reference proteome</keyword>
<organism evidence="2 4">
    <name type="scientific">Rhizobium tibeticum</name>
    <dbReference type="NCBI Taxonomy" id="501024"/>
    <lineage>
        <taxon>Bacteria</taxon>
        <taxon>Pseudomonadati</taxon>
        <taxon>Pseudomonadota</taxon>
        <taxon>Alphaproteobacteria</taxon>
        <taxon>Hyphomicrobiales</taxon>
        <taxon>Rhizobiaceae</taxon>
        <taxon>Rhizobium/Agrobacterium group</taxon>
        <taxon>Rhizobium</taxon>
    </lineage>
</organism>
<dbReference type="EMBL" id="FOCV01000012">
    <property type="protein sequence ID" value="SEO16567.1"/>
    <property type="molecule type" value="Genomic_DNA"/>
</dbReference>
<reference evidence="2" key="3">
    <citation type="submission" date="2016-10" db="EMBL/GenBank/DDBJ databases">
        <authorList>
            <person name="de Groot N.N."/>
        </authorList>
    </citation>
    <scope>NUCLEOTIDE SEQUENCE [LARGE SCALE GENOMIC DNA]</scope>
    <source>
        <strain evidence="2">CCBAU85039</strain>
    </source>
</reference>
<keyword evidence="1" id="KW-0812">Transmembrane</keyword>
<evidence type="ECO:0000313" key="3">
    <source>
        <dbReference type="EMBL" id="SEO16567.1"/>
    </source>
</evidence>
<evidence type="ECO:0000313" key="5">
    <source>
        <dbReference type="Proteomes" id="UP000198939"/>
    </source>
</evidence>
<evidence type="ECO:0000313" key="4">
    <source>
        <dbReference type="Proteomes" id="UP000183063"/>
    </source>
</evidence>
<dbReference type="AlphaFoldDB" id="A0A1H8MGW3"/>
<dbReference type="Proteomes" id="UP000198939">
    <property type="component" value="Unassembled WGS sequence"/>
</dbReference>
<dbReference type="EMBL" id="FNXB01000015">
    <property type="protein sequence ID" value="SEH92056.1"/>
    <property type="molecule type" value="Genomic_DNA"/>
</dbReference>
<dbReference type="STRING" id="501024.RTCCBAU85039_3070"/>
<dbReference type="RefSeq" id="WP_280142192.1">
    <property type="nucleotide sequence ID" value="NZ_FNXB01000015.1"/>
</dbReference>
<feature type="transmembrane region" description="Helical" evidence="1">
    <location>
        <begin position="15"/>
        <end position="38"/>
    </location>
</feature>
<dbReference type="Proteomes" id="UP000183063">
    <property type="component" value="Unassembled WGS sequence"/>
</dbReference>
<reference evidence="4" key="2">
    <citation type="submission" date="2016-10" db="EMBL/GenBank/DDBJ databases">
        <authorList>
            <person name="Wibberg D."/>
        </authorList>
    </citation>
    <scope>NUCLEOTIDE SEQUENCE [LARGE SCALE GENOMIC DNA]</scope>
</reference>
<keyword evidence="1" id="KW-1133">Transmembrane helix</keyword>
<reference evidence="3 5" key="1">
    <citation type="submission" date="2016-10" db="EMBL/GenBank/DDBJ databases">
        <authorList>
            <person name="Varghese N."/>
            <person name="Submissions S."/>
        </authorList>
    </citation>
    <scope>NUCLEOTIDE SEQUENCE [LARGE SCALE GENOMIC DNA]</scope>
    <source>
        <strain evidence="3 5">CGMCC 1.7071</strain>
    </source>
</reference>
<keyword evidence="1" id="KW-0472">Membrane</keyword>
<evidence type="ECO:0000313" key="2">
    <source>
        <dbReference type="EMBL" id="SEH92056.1"/>
    </source>
</evidence>
<gene>
    <name evidence="2" type="ORF">RTCCBAU85039_3070</name>
    <name evidence="3" type="ORF">SAMN05216228_1012174</name>
</gene>
<proteinExistence type="predicted"/>
<name>A0A1H8MGW3_9HYPH</name>
<sequence length="43" mass="4581">MAVFDDRRIAPRSRLVGVVADMAASVATVLAFVFLFAITLGVL</sequence>
<evidence type="ECO:0000256" key="1">
    <source>
        <dbReference type="SAM" id="Phobius"/>
    </source>
</evidence>
<accession>A0A1H8MGW3</accession>
<protein>
    <submittedName>
        <fullName evidence="2">Uncharacterized protein</fullName>
    </submittedName>
</protein>